<sequence length="341" mass="37746">MSTFEEIPVLDWSLLSGGAESRAKFISQLRSAMTEVGFLYLLNPPIDDHLVQSVIDYAPKLFDLPQQTKESLAMVNSESFFGYNKLGAEITKGNTDFREQFDFGTPWKGHRSPEGPEYERLWGPAQWPSDTDLPGFHATYSAYYSQCAELSFQFMNLLAEALGLPSDAFERFYDTPRDVMLLQASPHPGLQAQNARGEWIPAPPRPRTLVVNTGKALESATRGVVPATSHRVLVPRGPKSTNGEQAKEGGSLYNWATDGLSTRPTGARYSIPFFQSISQDIRVSENQLDFPQETLDLLKNRKGDGATESVNFSEYAQGQPSGQAQLIGRIKASLTPSAQHH</sequence>
<dbReference type="GO" id="GO:0016491">
    <property type="term" value="F:oxidoreductase activity"/>
    <property type="evidence" value="ECO:0007669"/>
    <property type="project" value="UniProtKB-KW"/>
</dbReference>
<dbReference type="InterPro" id="IPR026992">
    <property type="entry name" value="DIOX_N"/>
</dbReference>
<accession>A0A8H3ADU5</accession>
<dbReference type="GO" id="GO:0046872">
    <property type="term" value="F:metal ion binding"/>
    <property type="evidence" value="ECO:0007669"/>
    <property type="project" value="UniProtKB-KW"/>
</dbReference>
<name>A0A8H3ADU5_9AGAM</name>
<evidence type="ECO:0000259" key="5">
    <source>
        <dbReference type="Pfam" id="PF03171"/>
    </source>
</evidence>
<comment type="caution">
    <text evidence="7">The sequence shown here is derived from an EMBL/GenBank/DDBJ whole genome shotgun (WGS) entry which is preliminary data.</text>
</comment>
<evidence type="ECO:0000256" key="2">
    <source>
        <dbReference type="ARBA" id="ARBA00022723"/>
    </source>
</evidence>
<dbReference type="Pfam" id="PF03171">
    <property type="entry name" value="2OG-FeII_Oxy"/>
    <property type="match status" value="1"/>
</dbReference>
<feature type="domain" description="Non-haem dioxygenase N-terminal" evidence="6">
    <location>
        <begin position="7"/>
        <end position="129"/>
    </location>
</feature>
<proteinExistence type="inferred from homology"/>
<evidence type="ECO:0000313" key="8">
    <source>
        <dbReference type="Proteomes" id="UP000663846"/>
    </source>
</evidence>
<comment type="similarity">
    <text evidence="1">Belongs to the iron/ascorbate-dependent oxidoreductase family.</text>
</comment>
<evidence type="ECO:0000256" key="1">
    <source>
        <dbReference type="ARBA" id="ARBA00008056"/>
    </source>
</evidence>
<dbReference type="PANTHER" id="PTHR10209:SF885">
    <property type="entry name" value="2OG-FE(II) OXYGENASE FAMILY, PUTATIVE (AFU_ORTHOLOGUE AFUA_2G00750)-RELATED"/>
    <property type="match status" value="1"/>
</dbReference>
<organism evidence="7 8">
    <name type="scientific">Rhizoctonia solani</name>
    <dbReference type="NCBI Taxonomy" id="456999"/>
    <lineage>
        <taxon>Eukaryota</taxon>
        <taxon>Fungi</taxon>
        <taxon>Dikarya</taxon>
        <taxon>Basidiomycota</taxon>
        <taxon>Agaricomycotina</taxon>
        <taxon>Agaricomycetes</taxon>
        <taxon>Cantharellales</taxon>
        <taxon>Ceratobasidiaceae</taxon>
        <taxon>Rhizoctonia</taxon>
    </lineage>
</organism>
<reference evidence="7" key="1">
    <citation type="submission" date="2021-01" db="EMBL/GenBank/DDBJ databases">
        <authorList>
            <person name="Kaushik A."/>
        </authorList>
    </citation>
    <scope>NUCLEOTIDE SEQUENCE</scope>
    <source>
        <strain evidence="7">AG1-1C</strain>
    </source>
</reference>
<evidence type="ECO:0000259" key="6">
    <source>
        <dbReference type="Pfam" id="PF14226"/>
    </source>
</evidence>
<dbReference type="InterPro" id="IPR027443">
    <property type="entry name" value="IPNS-like_sf"/>
</dbReference>
<dbReference type="Proteomes" id="UP000663846">
    <property type="component" value="Unassembled WGS sequence"/>
</dbReference>
<gene>
    <name evidence="7" type="ORF">RDB_LOCUS78381</name>
</gene>
<keyword evidence="2" id="KW-0479">Metal-binding</keyword>
<keyword evidence="3" id="KW-0560">Oxidoreductase</keyword>
<feature type="domain" description="Isopenicillin N synthase-like Fe(2+) 2OG dioxygenase" evidence="5">
    <location>
        <begin position="180"/>
        <end position="237"/>
    </location>
</feature>
<dbReference type="Pfam" id="PF14226">
    <property type="entry name" value="DIOX_N"/>
    <property type="match status" value="1"/>
</dbReference>
<evidence type="ECO:0000256" key="3">
    <source>
        <dbReference type="ARBA" id="ARBA00023002"/>
    </source>
</evidence>
<dbReference type="Gene3D" id="2.60.120.330">
    <property type="entry name" value="B-lactam Antibiotic, Isopenicillin N Synthase, Chain"/>
    <property type="match status" value="2"/>
</dbReference>
<dbReference type="SUPFAM" id="SSF51197">
    <property type="entry name" value="Clavaminate synthase-like"/>
    <property type="match status" value="1"/>
</dbReference>
<dbReference type="EMBL" id="CAJMWS010000318">
    <property type="protein sequence ID" value="CAE6416591.1"/>
    <property type="molecule type" value="Genomic_DNA"/>
</dbReference>
<evidence type="ECO:0000313" key="7">
    <source>
        <dbReference type="EMBL" id="CAE6416591.1"/>
    </source>
</evidence>
<protein>
    <submittedName>
        <fullName evidence="7">Uncharacterized protein</fullName>
    </submittedName>
</protein>
<dbReference type="AlphaFoldDB" id="A0A8H3ADU5"/>
<evidence type="ECO:0000256" key="4">
    <source>
        <dbReference type="ARBA" id="ARBA00023004"/>
    </source>
</evidence>
<keyword evidence="4" id="KW-0408">Iron</keyword>
<dbReference type="InterPro" id="IPR044861">
    <property type="entry name" value="IPNS-like_FE2OG_OXY"/>
</dbReference>
<dbReference type="PANTHER" id="PTHR10209">
    <property type="entry name" value="OXIDOREDUCTASE, 2OG-FE II OXYGENASE FAMILY PROTEIN"/>
    <property type="match status" value="1"/>
</dbReference>